<protein>
    <submittedName>
        <fullName evidence="1">Uncharacterized protein</fullName>
    </submittedName>
</protein>
<gene>
    <name evidence="1" type="ORF">Daesc_007869</name>
</gene>
<accession>A0AAX6MFE7</accession>
<dbReference type="EMBL" id="JBANMG010000007">
    <property type="protein sequence ID" value="KAK6951335.1"/>
    <property type="molecule type" value="Genomic_DNA"/>
</dbReference>
<proteinExistence type="predicted"/>
<sequence>MSAIDAINALHAEASRTLRPIGRAPTRGEQGSALESADRAMDIAIEAGFDESVIETCRAFQQLCYEPLLRSYSWVDNHERQMYKKSSSRAPVERKRSARSYDVKQGEHVIKALGAVHISNALNSRESVGPSEWHRKIRWVDEVKDQPIHDLNIVNLPSDTLTASIRKNCLPPQKDTI</sequence>
<keyword evidence="2" id="KW-1185">Reference proteome</keyword>
<evidence type="ECO:0000313" key="2">
    <source>
        <dbReference type="Proteomes" id="UP001369815"/>
    </source>
</evidence>
<organism evidence="1 2">
    <name type="scientific">Daldinia eschscholtzii</name>
    <dbReference type="NCBI Taxonomy" id="292717"/>
    <lineage>
        <taxon>Eukaryota</taxon>
        <taxon>Fungi</taxon>
        <taxon>Dikarya</taxon>
        <taxon>Ascomycota</taxon>
        <taxon>Pezizomycotina</taxon>
        <taxon>Sordariomycetes</taxon>
        <taxon>Xylariomycetidae</taxon>
        <taxon>Xylariales</taxon>
        <taxon>Hypoxylaceae</taxon>
        <taxon>Daldinia</taxon>
    </lineage>
</organism>
<evidence type="ECO:0000313" key="1">
    <source>
        <dbReference type="EMBL" id="KAK6951335.1"/>
    </source>
</evidence>
<reference evidence="1 2" key="1">
    <citation type="journal article" date="2024" name="Front Chem Biol">
        <title>Unveiling the potential of Daldinia eschscholtzii MFLUCC 19-0629 through bioactivity and bioinformatics studies for enhanced sustainable agriculture production.</title>
        <authorList>
            <person name="Brooks S."/>
            <person name="Weaver J.A."/>
            <person name="Klomchit A."/>
            <person name="Alharthi S.A."/>
            <person name="Onlamun T."/>
            <person name="Nurani R."/>
            <person name="Vong T.K."/>
            <person name="Alberti F."/>
            <person name="Greco C."/>
        </authorList>
    </citation>
    <scope>NUCLEOTIDE SEQUENCE [LARGE SCALE GENOMIC DNA]</scope>
    <source>
        <strain evidence="1">MFLUCC 19-0629</strain>
    </source>
</reference>
<dbReference type="Proteomes" id="UP001369815">
    <property type="component" value="Unassembled WGS sequence"/>
</dbReference>
<comment type="caution">
    <text evidence="1">The sequence shown here is derived from an EMBL/GenBank/DDBJ whole genome shotgun (WGS) entry which is preliminary data.</text>
</comment>
<name>A0AAX6MFE7_9PEZI</name>
<dbReference type="AlphaFoldDB" id="A0AAX6MFE7"/>